<evidence type="ECO:0000313" key="1">
    <source>
        <dbReference type="EMBL" id="KAJ5232775.1"/>
    </source>
</evidence>
<dbReference type="GeneID" id="83202330"/>
<organism evidence="1 2">
    <name type="scientific">Penicillium chermesinum</name>
    <dbReference type="NCBI Taxonomy" id="63820"/>
    <lineage>
        <taxon>Eukaryota</taxon>
        <taxon>Fungi</taxon>
        <taxon>Dikarya</taxon>
        <taxon>Ascomycota</taxon>
        <taxon>Pezizomycotina</taxon>
        <taxon>Eurotiomycetes</taxon>
        <taxon>Eurotiomycetidae</taxon>
        <taxon>Eurotiales</taxon>
        <taxon>Aspergillaceae</taxon>
        <taxon>Penicillium</taxon>
    </lineage>
</organism>
<name>A0A9W9NZZ4_9EURO</name>
<dbReference type="EMBL" id="JAPQKS010000004">
    <property type="protein sequence ID" value="KAJ5232775.1"/>
    <property type="molecule type" value="Genomic_DNA"/>
</dbReference>
<dbReference type="RefSeq" id="XP_058330767.1">
    <property type="nucleotide sequence ID" value="XM_058475027.1"/>
</dbReference>
<protein>
    <recommendedName>
        <fullName evidence="3">SIMPL domain-containing protein</fullName>
    </recommendedName>
</protein>
<dbReference type="OrthoDB" id="3335918at2759"/>
<gene>
    <name evidence="1" type="ORF">N7468_005731</name>
</gene>
<reference evidence="1" key="2">
    <citation type="journal article" date="2023" name="IMA Fungus">
        <title>Comparative genomic study of the Penicillium genus elucidates a diverse pangenome and 15 lateral gene transfer events.</title>
        <authorList>
            <person name="Petersen C."/>
            <person name="Sorensen T."/>
            <person name="Nielsen M.R."/>
            <person name="Sondergaard T.E."/>
            <person name="Sorensen J.L."/>
            <person name="Fitzpatrick D.A."/>
            <person name="Frisvad J.C."/>
            <person name="Nielsen K.L."/>
        </authorList>
    </citation>
    <scope>NUCLEOTIDE SEQUENCE</scope>
    <source>
        <strain evidence="1">IBT 19713</strain>
    </source>
</reference>
<evidence type="ECO:0008006" key="3">
    <source>
        <dbReference type="Google" id="ProtNLM"/>
    </source>
</evidence>
<keyword evidence="2" id="KW-1185">Reference proteome</keyword>
<dbReference type="Gene3D" id="3.30.110.170">
    <property type="entry name" value="Protein of unknown function (DUF541), domain 1"/>
    <property type="match status" value="1"/>
</dbReference>
<reference evidence="1" key="1">
    <citation type="submission" date="2022-11" db="EMBL/GenBank/DDBJ databases">
        <authorList>
            <person name="Petersen C."/>
        </authorList>
    </citation>
    <scope>NUCLEOTIDE SEQUENCE</scope>
    <source>
        <strain evidence="1">IBT 19713</strain>
    </source>
</reference>
<dbReference type="AlphaFoldDB" id="A0A9W9NZZ4"/>
<sequence length="211" mass="23148">MAPLTITVNGTSRLTRPAERGVMNISVEAEGTDKELVSLQVTSASNEMHKLFTELSPKTEAGIATAEAAVTHFFLHYASKLASNASWFRWYRRRTRKLILNPHVHIKSIDWELTDATIQSLGQESRKLAMRDAIQKAEDYADVIGRKVVVTEINSGGYSGDLNVRCMMATAPGGALFGRSSPAPEHDSLDLTPQEIKIEGSVSVKFESETA</sequence>
<comment type="caution">
    <text evidence="1">The sequence shown here is derived from an EMBL/GenBank/DDBJ whole genome shotgun (WGS) entry which is preliminary data.</text>
</comment>
<dbReference type="Pfam" id="PF04402">
    <property type="entry name" value="SIMPL"/>
    <property type="match status" value="1"/>
</dbReference>
<evidence type="ECO:0000313" key="2">
    <source>
        <dbReference type="Proteomes" id="UP001150941"/>
    </source>
</evidence>
<accession>A0A9W9NZZ4</accession>
<dbReference type="InterPro" id="IPR007497">
    <property type="entry name" value="SIMPL/DUF541"/>
</dbReference>
<proteinExistence type="predicted"/>
<dbReference type="Proteomes" id="UP001150941">
    <property type="component" value="Unassembled WGS sequence"/>
</dbReference>